<evidence type="ECO:0000256" key="3">
    <source>
        <dbReference type="ARBA" id="ARBA00023082"/>
    </source>
</evidence>
<sequence>MSSYQPEAVMDAESRFTALYQAHYGRVLAYARRRVDEETARDVTAETFAVAWRRLEEPTVSSTLSLASAQLPWLYATARRVLANQLRRDHHRHHLDLTALAAAAAGVPVLTDPAAGVVERDAVLRALARLTPRDQEVLQLSTWEELDPTTGAAVLGCSPTAFKVRLHRARRRLQVALQRDDELDHRSGARVHDVQPRASRPVVPPGPATVSGGPDRRTSRSTTTQEPQ</sequence>
<dbReference type="EMBL" id="JBGGTQ010000009">
    <property type="protein sequence ID" value="MEZ0494093.1"/>
    <property type="molecule type" value="Genomic_DNA"/>
</dbReference>
<dbReference type="InterPro" id="IPR036388">
    <property type="entry name" value="WH-like_DNA-bd_sf"/>
</dbReference>
<dbReference type="PANTHER" id="PTHR43133">
    <property type="entry name" value="RNA POLYMERASE ECF-TYPE SIGMA FACTO"/>
    <property type="match status" value="1"/>
</dbReference>
<dbReference type="Proteomes" id="UP001566476">
    <property type="component" value="Unassembled WGS sequence"/>
</dbReference>
<dbReference type="InterPro" id="IPR013249">
    <property type="entry name" value="RNA_pol_sigma70_r4_t2"/>
</dbReference>
<keyword evidence="3" id="KW-0731">Sigma factor</keyword>
<feature type="region of interest" description="Disordered" evidence="5">
    <location>
        <begin position="179"/>
        <end position="228"/>
    </location>
</feature>
<dbReference type="NCBIfam" id="TIGR02937">
    <property type="entry name" value="sigma70-ECF"/>
    <property type="match status" value="1"/>
</dbReference>
<keyword evidence="4" id="KW-0804">Transcription</keyword>
<dbReference type="RefSeq" id="WP_370720326.1">
    <property type="nucleotide sequence ID" value="NZ_JBGGTQ010000009.1"/>
</dbReference>
<dbReference type="Gene3D" id="1.10.1740.10">
    <property type="match status" value="1"/>
</dbReference>
<dbReference type="Pfam" id="PF08281">
    <property type="entry name" value="Sigma70_r4_2"/>
    <property type="match status" value="1"/>
</dbReference>
<comment type="caution">
    <text evidence="7">The sequence shown here is derived from an EMBL/GenBank/DDBJ whole genome shotgun (WGS) entry which is preliminary data.</text>
</comment>
<reference evidence="7 8" key="1">
    <citation type="submission" date="2024-07" db="EMBL/GenBank/DDBJ databases">
        <authorList>
            <person name="Thanompreechachai J."/>
            <person name="Duangmal K."/>
        </authorList>
    </citation>
    <scope>NUCLEOTIDE SEQUENCE [LARGE SCALE GENOMIC DNA]</scope>
    <source>
        <strain evidence="7 8">TBRC 1896</strain>
    </source>
</reference>
<dbReference type="InterPro" id="IPR039425">
    <property type="entry name" value="RNA_pol_sigma-70-like"/>
</dbReference>
<dbReference type="InterPro" id="IPR013325">
    <property type="entry name" value="RNA_pol_sigma_r2"/>
</dbReference>
<dbReference type="InterPro" id="IPR014284">
    <property type="entry name" value="RNA_pol_sigma-70_dom"/>
</dbReference>
<dbReference type="Gene3D" id="1.10.10.10">
    <property type="entry name" value="Winged helix-like DNA-binding domain superfamily/Winged helix DNA-binding domain"/>
    <property type="match status" value="1"/>
</dbReference>
<evidence type="ECO:0000313" key="8">
    <source>
        <dbReference type="Proteomes" id="UP001566476"/>
    </source>
</evidence>
<evidence type="ECO:0000256" key="5">
    <source>
        <dbReference type="SAM" id="MobiDB-lite"/>
    </source>
</evidence>
<accession>A0ABV4I5W9</accession>
<evidence type="ECO:0000259" key="6">
    <source>
        <dbReference type="Pfam" id="PF08281"/>
    </source>
</evidence>
<keyword evidence="8" id="KW-1185">Reference proteome</keyword>
<protein>
    <submittedName>
        <fullName evidence="7">RNA polymerase sigma factor</fullName>
    </submittedName>
</protein>
<feature type="domain" description="RNA polymerase sigma factor 70 region 4 type 2" evidence="6">
    <location>
        <begin position="121"/>
        <end position="173"/>
    </location>
</feature>
<evidence type="ECO:0000256" key="4">
    <source>
        <dbReference type="ARBA" id="ARBA00023163"/>
    </source>
</evidence>
<gene>
    <name evidence="7" type="ORF">AB2L28_17800</name>
</gene>
<comment type="similarity">
    <text evidence="1">Belongs to the sigma-70 factor family. ECF subfamily.</text>
</comment>
<evidence type="ECO:0000256" key="2">
    <source>
        <dbReference type="ARBA" id="ARBA00023015"/>
    </source>
</evidence>
<keyword evidence="2" id="KW-0805">Transcription regulation</keyword>
<name>A0ABV4I5W9_9ACTN</name>
<dbReference type="SUPFAM" id="SSF88659">
    <property type="entry name" value="Sigma3 and sigma4 domains of RNA polymerase sigma factors"/>
    <property type="match status" value="1"/>
</dbReference>
<dbReference type="PANTHER" id="PTHR43133:SF25">
    <property type="entry name" value="RNA POLYMERASE SIGMA FACTOR RFAY-RELATED"/>
    <property type="match status" value="1"/>
</dbReference>
<evidence type="ECO:0000256" key="1">
    <source>
        <dbReference type="ARBA" id="ARBA00010641"/>
    </source>
</evidence>
<proteinExistence type="inferred from homology"/>
<organism evidence="7 8">
    <name type="scientific">Kineococcus mangrovi</name>
    <dbReference type="NCBI Taxonomy" id="1660183"/>
    <lineage>
        <taxon>Bacteria</taxon>
        <taxon>Bacillati</taxon>
        <taxon>Actinomycetota</taxon>
        <taxon>Actinomycetes</taxon>
        <taxon>Kineosporiales</taxon>
        <taxon>Kineosporiaceae</taxon>
        <taxon>Kineococcus</taxon>
    </lineage>
</organism>
<dbReference type="InterPro" id="IPR013324">
    <property type="entry name" value="RNA_pol_sigma_r3/r4-like"/>
</dbReference>
<dbReference type="SUPFAM" id="SSF88946">
    <property type="entry name" value="Sigma2 domain of RNA polymerase sigma factors"/>
    <property type="match status" value="1"/>
</dbReference>
<feature type="compositionally biased region" description="Basic and acidic residues" evidence="5">
    <location>
        <begin position="179"/>
        <end position="195"/>
    </location>
</feature>
<evidence type="ECO:0000313" key="7">
    <source>
        <dbReference type="EMBL" id="MEZ0494093.1"/>
    </source>
</evidence>